<sequence length="497" mass="53787">MGHFRELYHRHYAAVYAYAAACMPASLDAQELTGYTFDQLLQQLVSPTVSVVTRDDDSPRRELLDHVRTGAIARSYRAAGALSPGFRAWTAAGAAWPIGEDDQLADAFRRLPSAARCLLWHLVVERDGPEATALISGVPRRLLPGSCDQARSMLRQARTDLYLERLDRQECREAVARLGLSAAAPLDEGGAAHFRRCPKCRAVYEDVADLDARLRERLPARLLGWWPGDSYLKTKASVTVPALDPPFLQQQLTRSTAYSTSPPPTPRKRPASAALHSLHFLHLTSALSLRSPRAARAALAAALFAAGLILGSVTAPACATRSTGAPAPKGIFHPSHTLSDADGRLHATASSEGPRPRPREAAVYGDPATIRRILQETGDTWAVVGLSTNRNRAAYGVADVLQRYGKRIVPVHPKAEPVHGEQGYPTLTDIPFPVDVVDVFVNSELAGAVADEAMAIGAKALWFQLGVIDETAYAKAREAGLDMVMDRCPAIEIPRLG</sequence>
<dbReference type="PANTHER" id="PTHR33303:SF2">
    <property type="entry name" value="COA-BINDING DOMAIN-CONTAINING PROTEIN"/>
    <property type="match status" value="1"/>
</dbReference>
<keyword evidence="4" id="KW-1185">Reference proteome</keyword>
<evidence type="ECO:0000256" key="1">
    <source>
        <dbReference type="SAM" id="MobiDB-lite"/>
    </source>
</evidence>
<organism evidence="3 4">
    <name type="scientific">Streptomyces rimosus subsp. rimosus</name>
    <dbReference type="NCBI Taxonomy" id="132474"/>
    <lineage>
        <taxon>Bacteria</taxon>
        <taxon>Bacillati</taxon>
        <taxon>Actinomycetota</taxon>
        <taxon>Actinomycetes</taxon>
        <taxon>Kitasatosporales</taxon>
        <taxon>Streptomycetaceae</taxon>
        <taxon>Streptomyces</taxon>
    </lineage>
</organism>
<evidence type="ECO:0000313" key="4">
    <source>
        <dbReference type="Proteomes" id="UP000829494"/>
    </source>
</evidence>
<dbReference type="InterPro" id="IPR003781">
    <property type="entry name" value="CoA-bd"/>
</dbReference>
<dbReference type="SUPFAM" id="SSF51735">
    <property type="entry name" value="NAD(P)-binding Rossmann-fold domains"/>
    <property type="match status" value="1"/>
</dbReference>
<feature type="region of interest" description="Disordered" evidence="1">
    <location>
        <begin position="325"/>
        <end position="361"/>
    </location>
</feature>
<dbReference type="Pfam" id="PF13380">
    <property type="entry name" value="CoA_binding_2"/>
    <property type="match status" value="1"/>
</dbReference>
<proteinExistence type="predicted"/>
<dbReference type="Gene3D" id="3.40.50.720">
    <property type="entry name" value="NAD(P)-binding Rossmann-like Domain"/>
    <property type="match status" value="1"/>
</dbReference>
<name>A0ABY3ZD58_STRRM</name>
<accession>A0ABY3ZD58</accession>
<feature type="domain" description="CoA-binding" evidence="2">
    <location>
        <begin position="374"/>
        <end position="467"/>
    </location>
</feature>
<dbReference type="PANTHER" id="PTHR33303">
    <property type="entry name" value="CYTOPLASMIC PROTEIN-RELATED"/>
    <property type="match status" value="1"/>
</dbReference>
<gene>
    <name evidence="3" type="ORF">SRIMR7_36790</name>
</gene>
<dbReference type="Proteomes" id="UP000829494">
    <property type="component" value="Chromosome"/>
</dbReference>
<reference evidence="3 4" key="1">
    <citation type="submission" date="2022-03" db="EMBL/GenBank/DDBJ databases">
        <title>Complete genome of Streptomyces rimosus ssp. rimosus R7 (=ATCC 10970).</title>
        <authorList>
            <person name="Beganovic S."/>
            <person name="Ruckert C."/>
            <person name="Busche T."/>
            <person name="Kalinowski J."/>
            <person name="Wittmann C."/>
        </authorList>
    </citation>
    <scope>NUCLEOTIDE SEQUENCE [LARGE SCALE GENOMIC DNA]</scope>
    <source>
        <strain evidence="3 4">R7</strain>
    </source>
</reference>
<dbReference type="SMART" id="SM00881">
    <property type="entry name" value="CoA_binding"/>
    <property type="match status" value="1"/>
</dbReference>
<protein>
    <recommendedName>
        <fullName evidence="2">CoA-binding domain-containing protein</fullName>
    </recommendedName>
</protein>
<dbReference type="EMBL" id="CP094298">
    <property type="protein sequence ID" value="UNZ07726.1"/>
    <property type="molecule type" value="Genomic_DNA"/>
</dbReference>
<dbReference type="InterPro" id="IPR036291">
    <property type="entry name" value="NAD(P)-bd_dom_sf"/>
</dbReference>
<evidence type="ECO:0000259" key="2">
    <source>
        <dbReference type="SMART" id="SM00881"/>
    </source>
</evidence>
<evidence type="ECO:0000313" key="3">
    <source>
        <dbReference type="EMBL" id="UNZ07726.1"/>
    </source>
</evidence>